<name>S7HU39_VIBFL</name>
<dbReference type="AlphaFoldDB" id="S7HU39"/>
<accession>S7HU39</accession>
<evidence type="ECO:0000313" key="1">
    <source>
        <dbReference type="EMBL" id="EPP19162.1"/>
    </source>
</evidence>
<dbReference type="EMBL" id="ASXS01000039">
    <property type="protein sequence ID" value="EPP19162.1"/>
    <property type="molecule type" value="Genomic_DNA"/>
</dbReference>
<dbReference type="Proteomes" id="UP000014854">
    <property type="component" value="Unassembled WGS sequence"/>
</dbReference>
<sequence>MHAGEFAVEPTFSSLHNLIGKRADKRYGWRQVIATQLGKHSAFT</sequence>
<evidence type="ECO:0000313" key="2">
    <source>
        <dbReference type="Proteomes" id="UP000014854"/>
    </source>
</evidence>
<gene>
    <name evidence="1" type="ORF">L910_3493</name>
</gene>
<proteinExistence type="predicted"/>
<protein>
    <submittedName>
        <fullName evidence="1">Uncharacterized protein</fullName>
    </submittedName>
</protein>
<organism evidence="1 2">
    <name type="scientific">Vibrio fluvialis PG41</name>
    <dbReference type="NCBI Taxonomy" id="1336752"/>
    <lineage>
        <taxon>Bacteria</taxon>
        <taxon>Pseudomonadati</taxon>
        <taxon>Pseudomonadota</taxon>
        <taxon>Gammaproteobacteria</taxon>
        <taxon>Vibrionales</taxon>
        <taxon>Vibrionaceae</taxon>
        <taxon>Vibrio</taxon>
    </lineage>
</organism>
<comment type="caution">
    <text evidence="1">The sequence shown here is derived from an EMBL/GenBank/DDBJ whole genome shotgun (WGS) entry which is preliminary data.</text>
</comment>
<reference evidence="1 2" key="1">
    <citation type="journal article" date="2013" name="Gut Pathog.">
        <title>Evidence of a new metabolic capacity in an emerging diarrheal pathogen: lessons from the draft genomes of Vibrio fluvialis strains PG41 and I21563.</title>
        <authorList>
            <person name="Khatri I."/>
            <person name="Mahajan S."/>
            <person name="Dureja C."/>
            <person name="Subramanian S."/>
            <person name="Raychaudhuri S."/>
        </authorList>
    </citation>
    <scope>NUCLEOTIDE SEQUENCE [LARGE SCALE GENOMIC DNA]</scope>
    <source>
        <strain evidence="1 2">PG41</strain>
    </source>
</reference>
<dbReference type="PATRIC" id="fig|1336752.4.peg.4857"/>